<feature type="domain" description="TRAFD1/XAF1 zinc finger" evidence="6">
    <location>
        <begin position="216"/>
        <end position="251"/>
    </location>
</feature>
<evidence type="ECO:0000259" key="6">
    <source>
        <dbReference type="Pfam" id="PF21366"/>
    </source>
</evidence>
<dbReference type="Gene3D" id="3.30.40.10">
    <property type="entry name" value="Zinc/RING finger domain, C3HC4 (zinc finger)"/>
    <property type="match status" value="1"/>
</dbReference>
<dbReference type="InterPro" id="IPR049439">
    <property type="entry name" value="TRAFD1-XIAF1_Znf"/>
</dbReference>
<keyword evidence="2" id="KW-0863">Zinc-finger</keyword>
<keyword evidence="3" id="KW-0862">Zinc</keyword>
<organism evidence="7 8">
    <name type="scientific">Equus caballus</name>
    <name type="common">Horse</name>
    <dbReference type="NCBI Taxonomy" id="9796"/>
    <lineage>
        <taxon>Eukaryota</taxon>
        <taxon>Metazoa</taxon>
        <taxon>Chordata</taxon>
        <taxon>Craniata</taxon>
        <taxon>Vertebrata</taxon>
        <taxon>Euteleostomi</taxon>
        <taxon>Mammalia</taxon>
        <taxon>Eutheria</taxon>
        <taxon>Laurasiatheria</taxon>
        <taxon>Perissodactyla</taxon>
        <taxon>Equidae</taxon>
        <taxon>Equus</taxon>
    </lineage>
</organism>
<dbReference type="InterPro" id="IPR041386">
    <property type="entry name" value="XAF1_C"/>
</dbReference>
<evidence type="ECO:0000313" key="7">
    <source>
        <dbReference type="Ensembl" id="ENSECAP00000037264.2"/>
    </source>
</evidence>
<dbReference type="GO" id="GO:0008270">
    <property type="term" value="F:zinc ion binding"/>
    <property type="evidence" value="ECO:0007669"/>
    <property type="project" value="UniProtKB-KW"/>
</dbReference>
<evidence type="ECO:0000256" key="4">
    <source>
        <dbReference type="SAM" id="MobiDB-lite"/>
    </source>
</evidence>
<accession>A0A3Q2HQP5</accession>
<evidence type="ECO:0000256" key="1">
    <source>
        <dbReference type="ARBA" id="ARBA00022723"/>
    </source>
</evidence>
<dbReference type="Pfam" id="PF18608">
    <property type="entry name" value="XAF1_C"/>
    <property type="match status" value="1"/>
</dbReference>
<name>A0A3Q2HQP5_HORSE</name>
<dbReference type="GO" id="GO:0005739">
    <property type="term" value="C:mitochondrion"/>
    <property type="evidence" value="ECO:0000318"/>
    <property type="project" value="GO_Central"/>
</dbReference>
<dbReference type="InterPro" id="IPR051986">
    <property type="entry name" value="Innate_Immune_Apopt_Reg"/>
</dbReference>
<dbReference type="VGNC" id="VGNC:25064">
    <property type="gene designation" value="XAF1"/>
</dbReference>
<dbReference type="InterPro" id="IPR031220">
    <property type="entry name" value="XAF1_C_sf"/>
</dbReference>
<dbReference type="ExpressionAtlas" id="A0A3Q2HQP5">
    <property type="expression patterns" value="baseline"/>
</dbReference>
<evidence type="ECO:0000313" key="8">
    <source>
        <dbReference type="Proteomes" id="UP000002281"/>
    </source>
</evidence>
<dbReference type="PaxDb" id="9796-ENSECAP00000037264"/>
<proteinExistence type="predicted"/>
<reference evidence="7" key="2">
    <citation type="submission" date="2025-08" db="UniProtKB">
        <authorList>
            <consortium name="Ensembl"/>
        </authorList>
    </citation>
    <scope>IDENTIFICATION</scope>
    <source>
        <strain evidence="7">Thoroughbred</strain>
    </source>
</reference>
<dbReference type="InParanoid" id="A0A3Q2HQP5"/>
<dbReference type="Pfam" id="PF21366">
    <property type="entry name" value="TRAFD1-XIAF1_ZnF"/>
    <property type="match status" value="1"/>
</dbReference>
<dbReference type="PANTHER" id="PTHR16295:SF17">
    <property type="entry name" value="XIAP-ASSOCIATED FACTOR 1"/>
    <property type="match status" value="1"/>
</dbReference>
<keyword evidence="8" id="KW-1185">Reference proteome</keyword>
<dbReference type="FunCoup" id="A0A3Q2HQP5">
    <property type="interactions" value="95"/>
</dbReference>
<dbReference type="PANTHER" id="PTHR16295">
    <property type="entry name" value="TRAF-TYPE ZINC FINGER PROTEIN-RELATED"/>
    <property type="match status" value="1"/>
</dbReference>
<feature type="domain" description="XIAP-associated factor 1 C-terminal" evidence="5">
    <location>
        <begin position="370"/>
        <end position="421"/>
    </location>
</feature>
<protein>
    <submittedName>
        <fullName evidence="7">XIAP associated factor 1</fullName>
    </submittedName>
</protein>
<dbReference type="AlphaFoldDB" id="A0A3Q2HQP5"/>
<dbReference type="Proteomes" id="UP000002281">
    <property type="component" value="Chromosome 11"/>
</dbReference>
<reference evidence="7 8" key="1">
    <citation type="journal article" date="2009" name="Science">
        <title>Genome sequence, comparative analysis, and population genetics of the domestic horse.</title>
        <authorList>
            <consortium name="Broad Institute Genome Sequencing Platform"/>
            <consortium name="Broad Institute Whole Genome Assembly Team"/>
            <person name="Wade C.M."/>
            <person name="Giulotto E."/>
            <person name="Sigurdsson S."/>
            <person name="Zoli M."/>
            <person name="Gnerre S."/>
            <person name="Imsland F."/>
            <person name="Lear T.L."/>
            <person name="Adelson D.L."/>
            <person name="Bailey E."/>
            <person name="Bellone R.R."/>
            <person name="Bloecker H."/>
            <person name="Distl O."/>
            <person name="Edgar R.C."/>
            <person name="Garber M."/>
            <person name="Leeb T."/>
            <person name="Mauceli E."/>
            <person name="MacLeod J.N."/>
            <person name="Penedo M.C.T."/>
            <person name="Raison J.M."/>
            <person name="Sharpe T."/>
            <person name="Vogel J."/>
            <person name="Andersson L."/>
            <person name="Antczak D.F."/>
            <person name="Biagi T."/>
            <person name="Binns M.M."/>
            <person name="Chowdhary B.P."/>
            <person name="Coleman S.J."/>
            <person name="Della Valle G."/>
            <person name="Fryc S."/>
            <person name="Guerin G."/>
            <person name="Hasegawa T."/>
            <person name="Hill E.W."/>
            <person name="Jurka J."/>
            <person name="Kiialainen A."/>
            <person name="Lindgren G."/>
            <person name="Liu J."/>
            <person name="Magnani E."/>
            <person name="Mickelson J.R."/>
            <person name="Murray J."/>
            <person name="Nergadze S.G."/>
            <person name="Onofrio R."/>
            <person name="Pedroni S."/>
            <person name="Piras M.F."/>
            <person name="Raudsepp T."/>
            <person name="Rocchi M."/>
            <person name="Roeed K.H."/>
            <person name="Ryder O.A."/>
            <person name="Searle S."/>
            <person name="Skow L."/>
            <person name="Swinburne J.E."/>
            <person name="Syvaenen A.C."/>
            <person name="Tozaki T."/>
            <person name="Valberg S.J."/>
            <person name="Vaudin M."/>
            <person name="White J.R."/>
            <person name="Zody M.C."/>
            <person name="Lander E.S."/>
            <person name="Lindblad-Toh K."/>
        </authorList>
    </citation>
    <scope>NUCLEOTIDE SEQUENCE [LARGE SCALE GENOMIC DNA]</scope>
    <source>
        <strain evidence="7 8">Thoroughbred</strain>
    </source>
</reference>
<sequence>MEGALQVCRNCKRSLASAHLALHEAHCLLFLTLCPECKGPVLQAKMEEHCESGHQEVGCAMCQQSVPKHSLELHEVRVKCACSLTTKQPAWRRGRARRGWQQRFPPNLSLLTQVGLGNNRELAHHRDTGPAVWSEGLAPVHEPKRALFPEESPRSGTFSHWPLSPREITQIHPTDQQGCSCCRPVTMPVLPASPQATECRDRPVACQFCELAVRLSKAEIHEYHCGSRTQLCPDCDQPIMLRALAQHKDVCQGKQAQLGKGKEISAPECKFSCWYCNEMIPGDKYSHHVDKCRTVSESVKYFPVGKPRIPPPSLPSQAAEDQSSTAEKDVRPKKKNKNKFPLPSEKSTKQAPRGANKTMDLPLKSKPKARITSPIEDEAAYDILRRCSQCGILLPLPTLNQHQEKCLRLASSKGKQVRNSS</sequence>
<evidence type="ECO:0000313" key="9">
    <source>
        <dbReference type="VGNC" id="VGNC:25064"/>
    </source>
</evidence>
<dbReference type="Gene3D" id="6.10.250.1730">
    <property type="match status" value="1"/>
</dbReference>
<evidence type="ECO:0000259" key="5">
    <source>
        <dbReference type="Pfam" id="PF18608"/>
    </source>
</evidence>
<evidence type="ECO:0000256" key="3">
    <source>
        <dbReference type="ARBA" id="ARBA00022833"/>
    </source>
</evidence>
<gene>
    <name evidence="9" type="primary">XAF1</name>
</gene>
<dbReference type="GO" id="GO:0006915">
    <property type="term" value="P:apoptotic process"/>
    <property type="evidence" value="ECO:0007669"/>
    <property type="project" value="InterPro"/>
</dbReference>
<feature type="region of interest" description="Disordered" evidence="4">
    <location>
        <begin position="303"/>
        <end position="371"/>
    </location>
</feature>
<feature type="compositionally biased region" description="Polar residues" evidence="4">
    <location>
        <begin position="315"/>
        <end position="325"/>
    </location>
</feature>
<dbReference type="InterPro" id="IPR013083">
    <property type="entry name" value="Znf_RING/FYVE/PHD"/>
</dbReference>
<dbReference type="STRING" id="9796.ENSECAP00000037264"/>
<evidence type="ECO:0000256" key="2">
    <source>
        <dbReference type="ARBA" id="ARBA00022771"/>
    </source>
</evidence>
<keyword evidence="1" id="KW-0479">Metal-binding</keyword>
<dbReference type="Ensembl" id="ENSECAT00000033530.2">
    <property type="protein sequence ID" value="ENSECAP00000037264.2"/>
    <property type="gene ID" value="ENSECAG00000024961.4"/>
</dbReference>
<reference evidence="7" key="3">
    <citation type="submission" date="2025-09" db="UniProtKB">
        <authorList>
            <consortium name="Ensembl"/>
        </authorList>
    </citation>
    <scope>IDENTIFICATION</scope>
    <source>
        <strain evidence="7">Thoroughbred</strain>
    </source>
</reference>
<dbReference type="GeneTree" id="ENSGT00530000063869"/>
<dbReference type="Bgee" id="ENSECAG00000024961">
    <property type="expression patterns" value="Expressed in blood and 17 other cell types or tissues"/>
</dbReference>